<dbReference type="EMBL" id="MLJW01000630">
    <property type="protein sequence ID" value="OIQ84276.1"/>
    <property type="molecule type" value="Genomic_DNA"/>
</dbReference>
<organism evidence="2">
    <name type="scientific">mine drainage metagenome</name>
    <dbReference type="NCBI Taxonomy" id="410659"/>
    <lineage>
        <taxon>unclassified sequences</taxon>
        <taxon>metagenomes</taxon>
        <taxon>ecological metagenomes</taxon>
    </lineage>
</organism>
<reference evidence="2" key="1">
    <citation type="submission" date="2016-10" db="EMBL/GenBank/DDBJ databases">
        <title>Sequence of Gallionella enrichment culture.</title>
        <authorList>
            <person name="Poehlein A."/>
            <person name="Muehling M."/>
            <person name="Daniel R."/>
        </authorList>
    </citation>
    <scope>NUCLEOTIDE SEQUENCE</scope>
</reference>
<name>A0A1J5QWV9_9ZZZZ</name>
<sequence length="555" mass="61362">MTKRHLPLRLNHSPLAAGLALMLLGSVSAEAWAARPGADSLGERPAQAKPYDDREARDGGSSRRKLNTRPTLYDKRLADLRQKIEARQAHAKPEVVAESTDDNAALEPWTLTVSPSQKSQSDNSESHRQDTIRSSPAFEHPLTKVRLIQERRAAAEAQAEAMKNLQKLPKRRSDNAPAPVPRKPPHGPTPSELKRDPVVSIRSATGLAPKLASKDSRRSSLQSTASTRDGAVSPGAGSRKVEKIVAPQTGKLAPKPQQIKQDNRSARLYELPEHRKTVRNELVQAIEKRRNQALAKRDTHLRDRAPMQGLAKSRQALLSRGAAHPPHLADPLNLQIPGVLGSSAATTPRSSQAVTGQRMQAYSAPQAYESSNASWSNHDPALDARWRMSAVEALSVFYRVSGLRSIERGLRDLEPETMQSLNLTDAMAQVPADDRQSVLLEIDPSQGRWREEIVCWRELFADLTIKPVVRFKQPIAMEHVPQIESIVTALVRIADRDGNPAAYAVVRRAHGDTHWELLGVDVPLPDDARPAVIARCDDENLLSRVELVVYRSRFD</sequence>
<feature type="compositionally biased region" description="Polar residues" evidence="1">
    <location>
        <begin position="111"/>
        <end position="123"/>
    </location>
</feature>
<protein>
    <submittedName>
        <fullName evidence="2">Uncharacterized protein</fullName>
    </submittedName>
</protein>
<comment type="caution">
    <text evidence="2">The sequence shown here is derived from an EMBL/GenBank/DDBJ whole genome shotgun (WGS) entry which is preliminary data.</text>
</comment>
<accession>A0A1J5QWV9</accession>
<feature type="compositionally biased region" description="Basic and acidic residues" evidence="1">
    <location>
        <begin position="50"/>
        <end position="61"/>
    </location>
</feature>
<gene>
    <name evidence="2" type="ORF">GALL_339050</name>
</gene>
<feature type="region of interest" description="Disordered" evidence="1">
    <location>
        <begin position="88"/>
        <end position="143"/>
    </location>
</feature>
<proteinExistence type="predicted"/>
<feature type="region of interest" description="Disordered" evidence="1">
    <location>
        <begin position="35"/>
        <end position="73"/>
    </location>
</feature>
<feature type="region of interest" description="Disordered" evidence="1">
    <location>
        <begin position="165"/>
        <end position="260"/>
    </location>
</feature>
<evidence type="ECO:0000313" key="2">
    <source>
        <dbReference type="EMBL" id="OIQ84276.1"/>
    </source>
</evidence>
<evidence type="ECO:0000256" key="1">
    <source>
        <dbReference type="SAM" id="MobiDB-lite"/>
    </source>
</evidence>
<feature type="compositionally biased region" description="Pro residues" evidence="1">
    <location>
        <begin position="178"/>
        <end position="188"/>
    </location>
</feature>
<dbReference type="AlphaFoldDB" id="A0A1J5QWV9"/>